<comment type="caution">
    <text evidence="2">The sequence shown here is derived from an EMBL/GenBank/DDBJ whole genome shotgun (WGS) entry which is preliminary data.</text>
</comment>
<keyword evidence="1" id="KW-0812">Transmembrane</keyword>
<protein>
    <recommendedName>
        <fullName evidence="4">Secreted protein</fullName>
    </recommendedName>
</protein>
<dbReference type="RefSeq" id="WP_343998321.1">
    <property type="nucleotide sequence ID" value="NZ_BAAAGU010000009.1"/>
</dbReference>
<organism evidence="2 3">
    <name type="scientific">Streptomyces thermocarboxydovorans</name>
    <dbReference type="NCBI Taxonomy" id="59298"/>
    <lineage>
        <taxon>Bacteria</taxon>
        <taxon>Bacillati</taxon>
        <taxon>Actinomycetota</taxon>
        <taxon>Actinomycetes</taxon>
        <taxon>Kitasatosporales</taxon>
        <taxon>Streptomycetaceae</taxon>
        <taxon>Streptomyces</taxon>
    </lineage>
</organism>
<keyword evidence="1" id="KW-0472">Membrane</keyword>
<evidence type="ECO:0000313" key="3">
    <source>
        <dbReference type="Proteomes" id="UP001500724"/>
    </source>
</evidence>
<evidence type="ECO:0008006" key="4">
    <source>
        <dbReference type="Google" id="ProtNLM"/>
    </source>
</evidence>
<accession>A0ABN1HC62</accession>
<gene>
    <name evidence="2" type="ORF">GCM10009535_12190</name>
</gene>
<feature type="transmembrane region" description="Helical" evidence="1">
    <location>
        <begin position="34"/>
        <end position="55"/>
    </location>
</feature>
<evidence type="ECO:0000256" key="1">
    <source>
        <dbReference type="SAM" id="Phobius"/>
    </source>
</evidence>
<name>A0ABN1HC62_9ACTN</name>
<keyword evidence="1" id="KW-1133">Transmembrane helix</keyword>
<dbReference type="EMBL" id="BAAAGU010000009">
    <property type="protein sequence ID" value="GAA0637388.1"/>
    <property type="molecule type" value="Genomic_DNA"/>
</dbReference>
<dbReference type="Proteomes" id="UP001500724">
    <property type="component" value="Unassembled WGS sequence"/>
</dbReference>
<sequence>MLRIVLWALAALYLLLVGLWPAAAAPIGLATAGAAVVIGLIPAPVLALAAVAVWLKYRPAPTKPATA</sequence>
<proteinExistence type="predicted"/>
<reference evidence="2 3" key="1">
    <citation type="journal article" date="2019" name="Int. J. Syst. Evol. Microbiol.">
        <title>The Global Catalogue of Microorganisms (GCM) 10K type strain sequencing project: providing services to taxonomists for standard genome sequencing and annotation.</title>
        <authorList>
            <consortium name="The Broad Institute Genomics Platform"/>
            <consortium name="The Broad Institute Genome Sequencing Center for Infectious Disease"/>
            <person name="Wu L."/>
            <person name="Ma J."/>
        </authorList>
    </citation>
    <scope>NUCLEOTIDE SEQUENCE [LARGE SCALE GENOMIC DNA]</scope>
    <source>
        <strain evidence="2 3">JCM 10367</strain>
    </source>
</reference>
<evidence type="ECO:0000313" key="2">
    <source>
        <dbReference type="EMBL" id="GAA0637388.1"/>
    </source>
</evidence>
<keyword evidence="3" id="KW-1185">Reference proteome</keyword>